<evidence type="ECO:0000313" key="13">
    <source>
        <dbReference type="EMBL" id="MDD7971817.1"/>
    </source>
</evidence>
<dbReference type="GO" id="GO:0050515">
    <property type="term" value="F:4-(cytidine 5'-diphospho)-2-C-methyl-D-erythritol kinase activity"/>
    <property type="evidence" value="ECO:0007669"/>
    <property type="project" value="UniProtKB-EC"/>
</dbReference>
<dbReference type="Gene3D" id="3.30.230.10">
    <property type="match status" value="1"/>
</dbReference>
<proteinExistence type="inferred from homology"/>
<evidence type="ECO:0000256" key="5">
    <source>
        <dbReference type="ARBA" id="ARBA00022741"/>
    </source>
</evidence>
<keyword evidence="8 10" id="KW-0414">Isoprene biosynthesis</keyword>
<comment type="catalytic activity">
    <reaction evidence="10">
        <text>4-CDP-2-C-methyl-D-erythritol + ATP = 4-CDP-2-C-methyl-D-erythritol 2-phosphate + ADP + H(+)</text>
        <dbReference type="Rhea" id="RHEA:18437"/>
        <dbReference type="ChEBI" id="CHEBI:15378"/>
        <dbReference type="ChEBI" id="CHEBI:30616"/>
        <dbReference type="ChEBI" id="CHEBI:57823"/>
        <dbReference type="ChEBI" id="CHEBI:57919"/>
        <dbReference type="ChEBI" id="CHEBI:456216"/>
        <dbReference type="EC" id="2.7.1.148"/>
    </reaction>
</comment>
<dbReference type="Pfam" id="PF00288">
    <property type="entry name" value="GHMP_kinases_N"/>
    <property type="match status" value="1"/>
</dbReference>
<dbReference type="EC" id="2.7.1.148" evidence="2 10"/>
<dbReference type="EMBL" id="JAQZSM010000010">
    <property type="protein sequence ID" value="MDD7971817.1"/>
    <property type="molecule type" value="Genomic_DNA"/>
</dbReference>
<dbReference type="Gene3D" id="3.30.70.890">
    <property type="entry name" value="GHMP kinase, C-terminal domain"/>
    <property type="match status" value="1"/>
</dbReference>
<keyword evidence="5 10" id="KW-0547">Nucleotide-binding</keyword>
<comment type="function">
    <text evidence="10">Catalyzes the phosphorylation of the position 2 hydroxy group of 4-diphosphocytidyl-2C-methyl-D-erythritol.</text>
</comment>
<dbReference type="NCBIfam" id="NF011202">
    <property type="entry name" value="PRK14608.1"/>
    <property type="match status" value="1"/>
</dbReference>
<dbReference type="SUPFAM" id="SSF54211">
    <property type="entry name" value="Ribosomal protein S5 domain 2-like"/>
    <property type="match status" value="1"/>
</dbReference>
<dbReference type="PANTHER" id="PTHR43527:SF2">
    <property type="entry name" value="4-DIPHOSPHOCYTIDYL-2-C-METHYL-D-ERYTHRITOL KINASE, CHLOROPLASTIC"/>
    <property type="match status" value="1"/>
</dbReference>
<evidence type="ECO:0000256" key="3">
    <source>
        <dbReference type="ARBA" id="ARBA00017473"/>
    </source>
</evidence>
<reference evidence="13" key="1">
    <citation type="submission" date="2023-02" db="EMBL/GenBank/DDBJ databases">
        <title>Description of Roseinatronobacter alkalisoli sp. nov., an alkaliphilic bacerium isolated from soda soil.</title>
        <authorList>
            <person name="Wei W."/>
        </authorList>
    </citation>
    <scope>NUCLEOTIDE SEQUENCE</scope>
    <source>
        <strain evidence="13">HJB301</strain>
    </source>
</reference>
<dbReference type="PIRSF" id="PIRSF010376">
    <property type="entry name" value="IspE"/>
    <property type="match status" value="1"/>
</dbReference>
<keyword evidence="6 10" id="KW-0418">Kinase</keyword>
<protein>
    <recommendedName>
        <fullName evidence="3 10">4-diphosphocytidyl-2-C-methyl-D-erythritol kinase</fullName>
        <shortName evidence="10">CMK</shortName>
        <ecNumber evidence="2 10">2.7.1.148</ecNumber>
    </recommendedName>
    <alternativeName>
        <fullName evidence="9 10">4-(cytidine-5'-diphospho)-2-C-methyl-D-erythritol kinase</fullName>
    </alternativeName>
</protein>
<accession>A0ABT5T9M5</accession>
<evidence type="ECO:0000313" key="14">
    <source>
        <dbReference type="Proteomes" id="UP001431784"/>
    </source>
</evidence>
<keyword evidence="4 10" id="KW-0808">Transferase</keyword>
<evidence type="ECO:0000256" key="1">
    <source>
        <dbReference type="ARBA" id="ARBA00009684"/>
    </source>
</evidence>
<keyword evidence="7 10" id="KW-0067">ATP-binding</keyword>
<evidence type="ECO:0000256" key="10">
    <source>
        <dbReference type="HAMAP-Rule" id="MF_00061"/>
    </source>
</evidence>
<organism evidence="13 14">
    <name type="scientific">Roseinatronobacter alkalisoli</name>
    <dbReference type="NCBI Taxonomy" id="3028235"/>
    <lineage>
        <taxon>Bacteria</taxon>
        <taxon>Pseudomonadati</taxon>
        <taxon>Pseudomonadota</taxon>
        <taxon>Alphaproteobacteria</taxon>
        <taxon>Rhodobacterales</taxon>
        <taxon>Paracoccaceae</taxon>
        <taxon>Roseinatronobacter</taxon>
    </lineage>
</organism>
<evidence type="ECO:0000256" key="2">
    <source>
        <dbReference type="ARBA" id="ARBA00012052"/>
    </source>
</evidence>
<dbReference type="InterPro" id="IPR036554">
    <property type="entry name" value="GHMP_kinase_C_sf"/>
</dbReference>
<comment type="pathway">
    <text evidence="10">Isoprenoid biosynthesis; isopentenyl diphosphate biosynthesis via DXP pathway; isopentenyl diphosphate from 1-deoxy-D-xylulose 5-phosphate: step 3/6.</text>
</comment>
<dbReference type="InterPro" id="IPR006204">
    <property type="entry name" value="GHMP_kinase_N_dom"/>
</dbReference>
<evidence type="ECO:0000256" key="7">
    <source>
        <dbReference type="ARBA" id="ARBA00022840"/>
    </source>
</evidence>
<dbReference type="InterPro" id="IPR013750">
    <property type="entry name" value="GHMP_kinase_C_dom"/>
</dbReference>
<keyword evidence="14" id="KW-1185">Reference proteome</keyword>
<feature type="active site" evidence="10">
    <location>
        <position position="127"/>
    </location>
</feature>
<evidence type="ECO:0000256" key="8">
    <source>
        <dbReference type="ARBA" id="ARBA00023229"/>
    </source>
</evidence>
<feature type="domain" description="GHMP kinase N-terminal" evidence="11">
    <location>
        <begin position="65"/>
        <end position="133"/>
    </location>
</feature>
<dbReference type="SUPFAM" id="SSF55060">
    <property type="entry name" value="GHMP Kinase, C-terminal domain"/>
    <property type="match status" value="1"/>
</dbReference>
<dbReference type="Proteomes" id="UP001431784">
    <property type="component" value="Unassembled WGS sequence"/>
</dbReference>
<dbReference type="InterPro" id="IPR020568">
    <property type="entry name" value="Ribosomal_Su5_D2-typ_SF"/>
</dbReference>
<evidence type="ECO:0000256" key="4">
    <source>
        <dbReference type="ARBA" id="ARBA00022679"/>
    </source>
</evidence>
<dbReference type="NCBIfam" id="TIGR00154">
    <property type="entry name" value="ispE"/>
    <property type="match status" value="1"/>
</dbReference>
<feature type="domain" description="GHMP kinase C-terminal" evidence="12">
    <location>
        <begin position="195"/>
        <end position="263"/>
    </location>
</feature>
<comment type="caution">
    <text evidence="13">The sequence shown here is derived from an EMBL/GenBank/DDBJ whole genome shotgun (WGS) entry which is preliminary data.</text>
</comment>
<dbReference type="PANTHER" id="PTHR43527">
    <property type="entry name" value="4-DIPHOSPHOCYTIDYL-2-C-METHYL-D-ERYTHRITOL KINASE, CHLOROPLASTIC"/>
    <property type="match status" value="1"/>
</dbReference>
<gene>
    <name evidence="10" type="primary">ispE</name>
    <name evidence="13" type="ORF">PUT78_11960</name>
</gene>
<evidence type="ECO:0000256" key="9">
    <source>
        <dbReference type="ARBA" id="ARBA00032554"/>
    </source>
</evidence>
<dbReference type="Pfam" id="PF08544">
    <property type="entry name" value="GHMP_kinases_C"/>
    <property type="match status" value="1"/>
</dbReference>
<dbReference type="RefSeq" id="WP_274352495.1">
    <property type="nucleotide sequence ID" value="NZ_JAQZSM010000010.1"/>
</dbReference>
<dbReference type="InterPro" id="IPR004424">
    <property type="entry name" value="IspE"/>
</dbReference>
<comment type="similarity">
    <text evidence="1 10">Belongs to the GHMP kinase family. IspE subfamily.</text>
</comment>
<sequence>MTTGEDAPAKVNLSLHVTGRRADGYHLLDSLVVFTSAGDRLDMAAGTGLRISGPEASGLSAGPDNLVTRAAALMGMQEIGLHLSKALPVASGIGGGSADAAAALRLLARTCGKPLPPMADILALGADVPVCLAGRHCRMQGIGEVLDPLPPLPPVWLVLVNPRVQISTPQVFRTLPCRDNAPMQATLPQWRDTPAFAAWLRDQRNDLESPARALAPVISQVLRVLAAQPECALARMSGSGATCFGFFATEMAASLAAQAVQASHPDWWVRATGILPHRSDQLTRATT</sequence>
<evidence type="ECO:0000256" key="6">
    <source>
        <dbReference type="ARBA" id="ARBA00022777"/>
    </source>
</evidence>
<dbReference type="InterPro" id="IPR014721">
    <property type="entry name" value="Ribsml_uS5_D2-typ_fold_subgr"/>
</dbReference>
<feature type="active site" evidence="10">
    <location>
        <position position="10"/>
    </location>
</feature>
<evidence type="ECO:0000259" key="11">
    <source>
        <dbReference type="Pfam" id="PF00288"/>
    </source>
</evidence>
<name>A0ABT5T9M5_9RHOB</name>
<feature type="binding site" evidence="10">
    <location>
        <begin position="88"/>
        <end position="98"/>
    </location>
    <ligand>
        <name>ATP</name>
        <dbReference type="ChEBI" id="CHEBI:30616"/>
    </ligand>
</feature>
<dbReference type="HAMAP" id="MF_00061">
    <property type="entry name" value="IspE"/>
    <property type="match status" value="1"/>
</dbReference>
<evidence type="ECO:0000259" key="12">
    <source>
        <dbReference type="Pfam" id="PF08544"/>
    </source>
</evidence>